<evidence type="ECO:0000313" key="9">
    <source>
        <dbReference type="Proteomes" id="UP001179280"/>
    </source>
</evidence>
<dbReference type="PRINTS" id="PR00260">
    <property type="entry name" value="CHEMTRNSDUCR"/>
</dbReference>
<evidence type="ECO:0000313" key="8">
    <source>
        <dbReference type="EMBL" id="MBM7839062.1"/>
    </source>
</evidence>
<dbReference type="Pfam" id="PF00015">
    <property type="entry name" value="MCPsignal"/>
    <property type="match status" value="1"/>
</dbReference>
<evidence type="ECO:0000259" key="5">
    <source>
        <dbReference type="PROSITE" id="PS50111"/>
    </source>
</evidence>
<dbReference type="EMBL" id="JAFBCV010000006">
    <property type="protein sequence ID" value="MBM7839062.1"/>
    <property type="molecule type" value="Genomic_DNA"/>
</dbReference>
<dbReference type="RefSeq" id="WP_204466397.1">
    <property type="nucleotide sequence ID" value="NZ_JAFBCV010000006.1"/>
</dbReference>
<dbReference type="PROSITE" id="PS50111">
    <property type="entry name" value="CHEMOTAXIS_TRANSDUC_2"/>
    <property type="match status" value="1"/>
</dbReference>
<dbReference type="Gene3D" id="1.10.287.950">
    <property type="entry name" value="Methyl-accepting chemotaxis protein"/>
    <property type="match status" value="1"/>
</dbReference>
<comment type="caution">
    <text evidence="8">The sequence shown here is derived from an EMBL/GenBank/DDBJ whole genome shotgun (WGS) entry which is preliminary data.</text>
</comment>
<dbReference type="PANTHER" id="PTHR32089">
    <property type="entry name" value="METHYL-ACCEPTING CHEMOTAXIS PROTEIN MCPB"/>
    <property type="match status" value="1"/>
</dbReference>
<comment type="similarity">
    <text evidence="2">Belongs to the methyl-accepting chemotaxis (MCP) protein family.</text>
</comment>
<reference evidence="8" key="1">
    <citation type="submission" date="2021-01" db="EMBL/GenBank/DDBJ databases">
        <title>Genomic Encyclopedia of Type Strains, Phase IV (KMG-IV): sequencing the most valuable type-strain genomes for metagenomic binning, comparative biology and taxonomic classification.</title>
        <authorList>
            <person name="Goeker M."/>
        </authorList>
    </citation>
    <scope>NUCLEOTIDE SEQUENCE</scope>
    <source>
        <strain evidence="8">DSM 21943</strain>
    </source>
</reference>
<gene>
    <name evidence="8" type="ORF">JOC54_002332</name>
</gene>
<evidence type="ECO:0000256" key="1">
    <source>
        <dbReference type="ARBA" id="ARBA00023224"/>
    </source>
</evidence>
<evidence type="ECO:0000256" key="3">
    <source>
        <dbReference type="PROSITE-ProRule" id="PRU00284"/>
    </source>
</evidence>
<dbReference type="PANTHER" id="PTHR32089:SF112">
    <property type="entry name" value="LYSOZYME-LIKE PROTEIN-RELATED"/>
    <property type="match status" value="1"/>
</dbReference>
<dbReference type="Pfam" id="PF08448">
    <property type="entry name" value="PAS_4"/>
    <property type="match status" value="1"/>
</dbReference>
<keyword evidence="1 3" id="KW-0807">Transducer</keyword>
<dbReference type="InterPro" id="IPR004090">
    <property type="entry name" value="Chemotax_Me-accpt_rcpt"/>
</dbReference>
<evidence type="ECO:0000256" key="4">
    <source>
        <dbReference type="SAM" id="Coils"/>
    </source>
</evidence>
<keyword evidence="4" id="KW-0175">Coiled coil</keyword>
<dbReference type="CDD" id="cd00130">
    <property type="entry name" value="PAS"/>
    <property type="match status" value="1"/>
</dbReference>
<protein>
    <submittedName>
        <fullName evidence="8">PAS domain S-box-containing protein</fullName>
    </submittedName>
</protein>
<feature type="domain" description="Methyl-accepting transducer" evidence="5">
    <location>
        <begin position="104"/>
        <end position="298"/>
    </location>
</feature>
<feature type="domain" description="PAC" evidence="7">
    <location>
        <begin position="77"/>
        <end position="131"/>
    </location>
</feature>
<dbReference type="Proteomes" id="UP001179280">
    <property type="component" value="Unassembled WGS sequence"/>
</dbReference>
<name>A0ABS2SU85_9BACI</name>
<organism evidence="8 9">
    <name type="scientific">Shouchella xiaoxiensis</name>
    <dbReference type="NCBI Taxonomy" id="766895"/>
    <lineage>
        <taxon>Bacteria</taxon>
        <taxon>Bacillati</taxon>
        <taxon>Bacillota</taxon>
        <taxon>Bacilli</taxon>
        <taxon>Bacillales</taxon>
        <taxon>Bacillaceae</taxon>
        <taxon>Shouchella</taxon>
    </lineage>
</organism>
<dbReference type="Gene3D" id="3.30.450.20">
    <property type="entry name" value="PAS domain"/>
    <property type="match status" value="1"/>
</dbReference>
<dbReference type="PROSITE" id="PS50112">
    <property type="entry name" value="PAS"/>
    <property type="match status" value="1"/>
</dbReference>
<feature type="domain" description="PAS" evidence="6">
    <location>
        <begin position="7"/>
        <end position="49"/>
    </location>
</feature>
<dbReference type="SUPFAM" id="SSF55785">
    <property type="entry name" value="PYP-like sensor domain (PAS domain)"/>
    <property type="match status" value="1"/>
</dbReference>
<sequence>MNTTIVDEQFIRALVDNLAIIRFNIDRKVTYVNELFADTMGYTVSEMEGLSHKQFCFESFSESEEYEEFWDHLLAGNSFQNKIARKHASGKLVWLEATYMPIFDEGKRVIGIAKTATDITTRQEQIEAFATNLEEMSERLNQRAQAGILLSESLLNSINDITTVSSENTANLEDLKEKADSIQGITKTIQDFASQTNLLALNAAIEAAHAGEFGRGFDVVAQEVKKLAKKIEKSNATIQENIDLTNKEVTRIAAGTMKAKQKAMENQEKLDETLAEFKAMSIEASDIDSKTKAFTKVI</sequence>
<dbReference type="InterPro" id="IPR000014">
    <property type="entry name" value="PAS"/>
</dbReference>
<dbReference type="InterPro" id="IPR035965">
    <property type="entry name" value="PAS-like_dom_sf"/>
</dbReference>
<dbReference type="InterPro" id="IPR000700">
    <property type="entry name" value="PAS-assoc_C"/>
</dbReference>
<dbReference type="SUPFAM" id="SSF58104">
    <property type="entry name" value="Methyl-accepting chemotaxis protein (MCP) signaling domain"/>
    <property type="match status" value="1"/>
</dbReference>
<dbReference type="NCBIfam" id="TIGR00229">
    <property type="entry name" value="sensory_box"/>
    <property type="match status" value="1"/>
</dbReference>
<accession>A0ABS2SU85</accession>
<dbReference type="InterPro" id="IPR004089">
    <property type="entry name" value="MCPsignal_dom"/>
</dbReference>
<evidence type="ECO:0000259" key="6">
    <source>
        <dbReference type="PROSITE" id="PS50112"/>
    </source>
</evidence>
<evidence type="ECO:0000256" key="2">
    <source>
        <dbReference type="ARBA" id="ARBA00029447"/>
    </source>
</evidence>
<feature type="coiled-coil region" evidence="4">
    <location>
        <begin position="221"/>
        <end position="280"/>
    </location>
</feature>
<dbReference type="SMART" id="SM00283">
    <property type="entry name" value="MA"/>
    <property type="match status" value="1"/>
</dbReference>
<dbReference type="PROSITE" id="PS50113">
    <property type="entry name" value="PAC"/>
    <property type="match status" value="1"/>
</dbReference>
<evidence type="ECO:0000259" key="7">
    <source>
        <dbReference type="PROSITE" id="PS50113"/>
    </source>
</evidence>
<proteinExistence type="inferred from homology"/>
<dbReference type="InterPro" id="IPR013656">
    <property type="entry name" value="PAS_4"/>
</dbReference>
<keyword evidence="9" id="KW-1185">Reference proteome</keyword>